<dbReference type="SUPFAM" id="SSF51055">
    <property type="entry name" value="Carbohydrate binding domain"/>
    <property type="match status" value="1"/>
</dbReference>
<dbReference type="SMART" id="SM00495">
    <property type="entry name" value="ChtBD3"/>
    <property type="match status" value="1"/>
</dbReference>
<protein>
    <recommendedName>
        <fullName evidence="2">Chitin-binding type-3 domain-containing protein</fullName>
    </recommendedName>
</protein>
<sequence length="50" mass="5636">MIPDDGQIRPWRSDLAYNGGDNVSRNNANYQAGWWTKGEEPGSASVWVRL</sequence>
<keyword evidence="1" id="KW-0378">Hydrolase</keyword>
<evidence type="ECO:0000313" key="4">
    <source>
        <dbReference type="Proteomes" id="UP001215231"/>
    </source>
</evidence>
<dbReference type="Proteomes" id="UP001215231">
    <property type="component" value="Chromosome"/>
</dbReference>
<name>A0ABY7V8N9_9GAMM</name>
<dbReference type="InterPro" id="IPR003610">
    <property type="entry name" value="CBM5/12"/>
</dbReference>
<accession>A0ABY7V8N9</accession>
<reference evidence="3 4" key="1">
    <citation type="journal article" date="2022" name="Mar. Drugs">
        <title>Bioassay-Guided Fractionation Leads to the Detection of Cholic Acid Generated by the Rare Thalassomonas sp.</title>
        <authorList>
            <person name="Pheiffer F."/>
            <person name="Schneider Y.K."/>
            <person name="Hansen E.H."/>
            <person name="Andersen J.H."/>
            <person name="Isaksson J."/>
            <person name="Busche T."/>
            <person name="R C."/>
            <person name="Kalinowski J."/>
            <person name="Zyl L.V."/>
            <person name="Trindade M."/>
        </authorList>
    </citation>
    <scope>NUCLEOTIDE SEQUENCE [LARGE SCALE GENOMIC DNA]</scope>
    <source>
        <strain evidence="3 4">A5K-61T</strain>
    </source>
</reference>
<evidence type="ECO:0000313" key="3">
    <source>
        <dbReference type="EMBL" id="WDE10010.1"/>
    </source>
</evidence>
<proteinExistence type="predicted"/>
<dbReference type="Gene3D" id="2.10.10.20">
    <property type="entry name" value="Carbohydrate-binding module superfamily 5/12"/>
    <property type="match status" value="1"/>
</dbReference>
<dbReference type="RefSeq" id="WP_274050020.1">
    <property type="nucleotide sequence ID" value="NZ_CP059693.1"/>
</dbReference>
<dbReference type="Pfam" id="PF02839">
    <property type="entry name" value="CBM_5_12"/>
    <property type="match status" value="1"/>
</dbReference>
<dbReference type="InterPro" id="IPR036573">
    <property type="entry name" value="CBM_sf_5/12"/>
</dbReference>
<keyword evidence="4" id="KW-1185">Reference proteome</keyword>
<dbReference type="CDD" id="cd12215">
    <property type="entry name" value="ChiC_BD"/>
    <property type="match status" value="1"/>
</dbReference>
<feature type="domain" description="Chitin-binding type-3" evidence="2">
    <location>
        <begin position="8"/>
        <end position="50"/>
    </location>
</feature>
<organism evidence="3 4">
    <name type="scientific">Thalassomonas haliotis</name>
    <dbReference type="NCBI Taxonomy" id="485448"/>
    <lineage>
        <taxon>Bacteria</taxon>
        <taxon>Pseudomonadati</taxon>
        <taxon>Pseudomonadota</taxon>
        <taxon>Gammaproteobacteria</taxon>
        <taxon>Alteromonadales</taxon>
        <taxon>Colwelliaceae</taxon>
        <taxon>Thalassomonas</taxon>
    </lineage>
</organism>
<dbReference type="EMBL" id="CP059693">
    <property type="protein sequence ID" value="WDE10010.1"/>
    <property type="molecule type" value="Genomic_DNA"/>
</dbReference>
<evidence type="ECO:0000259" key="2">
    <source>
        <dbReference type="SMART" id="SM00495"/>
    </source>
</evidence>
<gene>
    <name evidence="3" type="ORF">H3N35_17090</name>
</gene>
<evidence type="ECO:0000256" key="1">
    <source>
        <dbReference type="ARBA" id="ARBA00022801"/>
    </source>
</evidence>